<accession>K3WXW5</accession>
<dbReference type="InParanoid" id="K3WXW5"/>
<dbReference type="eggNOG" id="ENOG502S632">
    <property type="taxonomic scope" value="Eukaryota"/>
</dbReference>
<dbReference type="InterPro" id="IPR038888">
    <property type="entry name" value="CFAP36"/>
</dbReference>
<dbReference type="VEuPathDB" id="FungiDB:PYU1_G009795"/>
<feature type="compositionally biased region" description="Basic and acidic residues" evidence="10">
    <location>
        <begin position="182"/>
        <end position="210"/>
    </location>
</feature>
<dbReference type="EMBL" id="GL376624">
    <property type="status" value="NOT_ANNOTATED_CDS"/>
    <property type="molecule type" value="Genomic_DNA"/>
</dbReference>
<evidence type="ECO:0000256" key="5">
    <source>
        <dbReference type="ARBA" id="ARBA00022490"/>
    </source>
</evidence>
<dbReference type="Pfam" id="PF11527">
    <property type="entry name" value="ARL2_Bind_BART"/>
    <property type="match status" value="1"/>
</dbReference>
<dbReference type="Gene3D" id="1.20.1520.10">
    <property type="entry name" value="ADP-ribosylation factor-like 2-binding protein, domain"/>
    <property type="match status" value="1"/>
</dbReference>
<feature type="compositionally biased region" description="Acidic residues" evidence="10">
    <location>
        <begin position="129"/>
        <end position="139"/>
    </location>
</feature>
<evidence type="ECO:0000313" key="13">
    <source>
        <dbReference type="Proteomes" id="UP000019132"/>
    </source>
</evidence>
<sequence length="210" mass="24050">MEGIEDRIIKSLATLIASASFQSEFEDFFLKNALKFTDEQEHQLEYYAIYQRFQEMFDKRMEAFLQSENITEQEFGVRCQRAIKTDRKAEQYLEIVIASMDYDAFYSLMKAMRSRAAINQVAADTKANEDDEIDRDLDNDSNMTEGGGTKRMASTKRIRDSDDLTEESSESKDTLRSGSDAEDAKADSGKDEKKRVDDEGEEKAGEKESK</sequence>
<reference evidence="13" key="2">
    <citation type="submission" date="2010-04" db="EMBL/GenBank/DDBJ databases">
        <authorList>
            <person name="Buell R."/>
            <person name="Hamilton J."/>
            <person name="Hostetler J."/>
        </authorList>
    </citation>
    <scope>NUCLEOTIDE SEQUENCE [LARGE SCALE GENOMIC DNA]</scope>
    <source>
        <strain evidence="13">DAOM:BR144</strain>
    </source>
</reference>
<evidence type="ECO:0000256" key="6">
    <source>
        <dbReference type="ARBA" id="ARBA00023054"/>
    </source>
</evidence>
<keyword evidence="13" id="KW-1185">Reference proteome</keyword>
<dbReference type="Proteomes" id="UP000019132">
    <property type="component" value="Unassembled WGS sequence"/>
</dbReference>
<dbReference type="GO" id="GO:0005930">
    <property type="term" value="C:axoneme"/>
    <property type="evidence" value="ECO:0007669"/>
    <property type="project" value="TreeGrafter"/>
</dbReference>
<keyword evidence="8" id="KW-0966">Cell projection</keyword>
<evidence type="ECO:0000256" key="8">
    <source>
        <dbReference type="ARBA" id="ARBA00023273"/>
    </source>
</evidence>
<evidence type="ECO:0000256" key="10">
    <source>
        <dbReference type="SAM" id="MobiDB-lite"/>
    </source>
</evidence>
<evidence type="ECO:0000259" key="11">
    <source>
        <dbReference type="Pfam" id="PF11527"/>
    </source>
</evidence>
<keyword evidence="7" id="KW-0969">Cilium</keyword>
<evidence type="ECO:0000256" key="9">
    <source>
        <dbReference type="ARBA" id="ARBA00031593"/>
    </source>
</evidence>
<proteinExistence type="inferred from homology"/>
<reference evidence="13" key="1">
    <citation type="journal article" date="2010" name="Genome Biol.">
        <title>Genome sequence of the necrotrophic plant pathogen Pythium ultimum reveals original pathogenicity mechanisms and effector repertoire.</title>
        <authorList>
            <person name="Levesque C.A."/>
            <person name="Brouwer H."/>
            <person name="Cano L."/>
            <person name="Hamilton J.P."/>
            <person name="Holt C."/>
            <person name="Huitema E."/>
            <person name="Raffaele S."/>
            <person name="Robideau G.P."/>
            <person name="Thines M."/>
            <person name="Win J."/>
            <person name="Zerillo M.M."/>
            <person name="Beakes G.W."/>
            <person name="Boore J.L."/>
            <person name="Busam D."/>
            <person name="Dumas B."/>
            <person name="Ferriera S."/>
            <person name="Fuerstenberg S.I."/>
            <person name="Gachon C.M."/>
            <person name="Gaulin E."/>
            <person name="Govers F."/>
            <person name="Grenville-Briggs L."/>
            <person name="Horner N."/>
            <person name="Hostetler J."/>
            <person name="Jiang R.H."/>
            <person name="Johnson J."/>
            <person name="Krajaejun T."/>
            <person name="Lin H."/>
            <person name="Meijer H.J."/>
            <person name="Moore B."/>
            <person name="Morris P."/>
            <person name="Phuntmart V."/>
            <person name="Puiu D."/>
            <person name="Shetty J."/>
            <person name="Stajich J.E."/>
            <person name="Tripathy S."/>
            <person name="Wawra S."/>
            <person name="van West P."/>
            <person name="Whitty B.R."/>
            <person name="Coutinho P.M."/>
            <person name="Henrissat B."/>
            <person name="Martin F."/>
            <person name="Thomas P.D."/>
            <person name="Tyler B.M."/>
            <person name="De Vries R.P."/>
            <person name="Kamoun S."/>
            <person name="Yandell M."/>
            <person name="Tisserat N."/>
            <person name="Buell C.R."/>
        </authorList>
    </citation>
    <scope>NUCLEOTIDE SEQUENCE</scope>
    <source>
        <strain evidence="13">DAOM:BR144</strain>
    </source>
</reference>
<feature type="domain" description="BART" evidence="11">
    <location>
        <begin position="5"/>
        <end position="115"/>
    </location>
</feature>
<evidence type="ECO:0000256" key="3">
    <source>
        <dbReference type="ARBA" id="ARBA00007460"/>
    </source>
</evidence>
<dbReference type="HOGENOM" id="CLU_113932_0_0_1"/>
<keyword evidence="5" id="KW-0963">Cytoplasm</keyword>
<dbReference type="PANTHER" id="PTHR21532:SF0">
    <property type="entry name" value="CILIA- AND FLAGELLA-ASSOCIATED PROTEIN 36"/>
    <property type="match status" value="1"/>
</dbReference>
<organism evidence="12 13">
    <name type="scientific">Globisporangium ultimum (strain ATCC 200006 / CBS 805.95 / DAOM BR144)</name>
    <name type="common">Pythium ultimum</name>
    <dbReference type="NCBI Taxonomy" id="431595"/>
    <lineage>
        <taxon>Eukaryota</taxon>
        <taxon>Sar</taxon>
        <taxon>Stramenopiles</taxon>
        <taxon>Oomycota</taxon>
        <taxon>Peronosporomycetes</taxon>
        <taxon>Pythiales</taxon>
        <taxon>Pythiaceae</taxon>
        <taxon>Globisporangium</taxon>
    </lineage>
</organism>
<evidence type="ECO:0000313" key="12">
    <source>
        <dbReference type="EnsemblProtists" id="PYU1_T009813"/>
    </source>
</evidence>
<name>K3WXW5_GLOUD</name>
<evidence type="ECO:0000256" key="1">
    <source>
        <dbReference type="ARBA" id="ARBA00004138"/>
    </source>
</evidence>
<evidence type="ECO:0000256" key="4">
    <source>
        <dbReference type="ARBA" id="ARBA00021815"/>
    </source>
</evidence>
<dbReference type="AlphaFoldDB" id="K3WXW5"/>
<protein>
    <recommendedName>
        <fullName evidence="4">Cilia- and flagella-associated protein 36</fullName>
    </recommendedName>
    <alternativeName>
        <fullName evidence="9">Coiled-coil domain-containing protein 104</fullName>
    </alternativeName>
</protein>
<dbReference type="InterPro" id="IPR042541">
    <property type="entry name" value="BART_sf"/>
</dbReference>
<dbReference type="PANTHER" id="PTHR21532">
    <property type="entry name" value="PHOSPHODIESTERASE HL"/>
    <property type="match status" value="1"/>
</dbReference>
<feature type="region of interest" description="Disordered" evidence="10">
    <location>
        <begin position="123"/>
        <end position="210"/>
    </location>
</feature>
<dbReference type="EnsemblProtists" id="PYU1_T009813">
    <property type="protein sequence ID" value="PYU1_T009813"/>
    <property type="gene ID" value="PYU1_G009795"/>
</dbReference>
<dbReference type="GO" id="GO:0097546">
    <property type="term" value="C:ciliary base"/>
    <property type="evidence" value="ECO:0007669"/>
    <property type="project" value="TreeGrafter"/>
</dbReference>
<comment type="subcellular location">
    <subcellularLocation>
        <location evidence="1">Cell projection</location>
        <location evidence="1">Cilium</location>
    </subcellularLocation>
    <subcellularLocation>
        <location evidence="2">Cytoplasm</location>
    </subcellularLocation>
</comment>
<evidence type="ECO:0000256" key="7">
    <source>
        <dbReference type="ARBA" id="ARBA00023069"/>
    </source>
</evidence>
<dbReference type="InterPro" id="IPR023379">
    <property type="entry name" value="BART_dom"/>
</dbReference>
<keyword evidence="6" id="KW-0175">Coiled coil</keyword>
<reference evidence="12" key="3">
    <citation type="submission" date="2015-02" db="UniProtKB">
        <authorList>
            <consortium name="EnsemblProtists"/>
        </authorList>
    </citation>
    <scope>IDENTIFICATION</scope>
    <source>
        <strain evidence="12">DAOM BR144</strain>
    </source>
</reference>
<evidence type="ECO:0000256" key="2">
    <source>
        <dbReference type="ARBA" id="ARBA00004496"/>
    </source>
</evidence>
<comment type="similarity">
    <text evidence="3">Belongs to the CFAP36 family.</text>
</comment>